<keyword evidence="2" id="KW-1185">Reference proteome</keyword>
<evidence type="ECO:0000313" key="2">
    <source>
        <dbReference type="Proteomes" id="UP001178507"/>
    </source>
</evidence>
<dbReference type="Proteomes" id="UP001178507">
    <property type="component" value="Unassembled WGS sequence"/>
</dbReference>
<sequence length="531" mass="59005">MDVRWYQACRIPPEWARWQLQRDTETVDLAPMLYRLHRAIGGSWTEKLHSSAELQELATAWAAADNPRLCPLCRNGAGTPRHVVMACSAMAPMADELRDALEQYFASLCSTDWWLDQARTTWGLHAPAANAQARDRWPVLSAWGWAVCLEGRERLLGRDDGGHSAAGTLDERPHELAYRALVPKSLGHALCRACAPSLAEPDLAERPVDDGHTSLRQAGEVLSREQDRRRAARRQWEPVIACTTLLALGLRAIRAQYHARIDSWIQAKRWQLLPQAQQQQRPEGPVLGPELGRWALTMNGQATIRELRWQVAPRTVLLARLRQEVPGRLPADPLRLLQPHGLPVLNGEALEWGVGWRTWDGVRMQLTLPPCSCHLGHPRLGFCETCGGCKLPPIALADALPCRWCRSLHGDLCRGCCMTLHHRGGCAWNRGCSLLYRPRPQEPGAFCPDCWWQLVQAASQQIPRPQPTLEGPLAAHLAEVAGQLRPGAGAPLQAPPRGPSRGARRCLLRRLRGQAWADCTALVQEVAAEAG</sequence>
<proteinExistence type="predicted"/>
<dbReference type="EMBL" id="CAUJNA010000108">
    <property type="protein sequence ID" value="CAJ1371984.1"/>
    <property type="molecule type" value="Genomic_DNA"/>
</dbReference>
<dbReference type="AlphaFoldDB" id="A0AA36MHA1"/>
<evidence type="ECO:0000313" key="1">
    <source>
        <dbReference type="EMBL" id="CAJ1371984.1"/>
    </source>
</evidence>
<name>A0AA36MHA1_9DINO</name>
<accession>A0AA36MHA1</accession>
<organism evidence="1 2">
    <name type="scientific">Effrenium voratum</name>
    <dbReference type="NCBI Taxonomy" id="2562239"/>
    <lineage>
        <taxon>Eukaryota</taxon>
        <taxon>Sar</taxon>
        <taxon>Alveolata</taxon>
        <taxon>Dinophyceae</taxon>
        <taxon>Suessiales</taxon>
        <taxon>Symbiodiniaceae</taxon>
        <taxon>Effrenium</taxon>
    </lineage>
</organism>
<gene>
    <name evidence="1" type="ORF">EVOR1521_LOCUS2150</name>
</gene>
<protein>
    <submittedName>
        <fullName evidence="1">Uncharacterized protein</fullName>
    </submittedName>
</protein>
<reference evidence="1" key="1">
    <citation type="submission" date="2023-08" db="EMBL/GenBank/DDBJ databases">
        <authorList>
            <person name="Chen Y."/>
            <person name="Shah S."/>
            <person name="Dougan E. K."/>
            <person name="Thang M."/>
            <person name="Chan C."/>
        </authorList>
    </citation>
    <scope>NUCLEOTIDE SEQUENCE</scope>
</reference>
<comment type="caution">
    <text evidence="1">The sequence shown here is derived from an EMBL/GenBank/DDBJ whole genome shotgun (WGS) entry which is preliminary data.</text>
</comment>